<feature type="transmembrane region" description="Helical" evidence="1">
    <location>
        <begin position="274"/>
        <end position="294"/>
    </location>
</feature>
<feature type="domain" description="AB hydrolase-1" evidence="2">
    <location>
        <begin position="92"/>
        <end position="193"/>
    </location>
</feature>
<accession>A0AAD6UQ07</accession>
<comment type="caution">
    <text evidence="3">The sequence shown here is derived from an EMBL/GenBank/DDBJ whole genome shotgun (WGS) entry which is preliminary data.</text>
</comment>
<dbReference type="GO" id="GO:0016787">
    <property type="term" value="F:hydrolase activity"/>
    <property type="evidence" value="ECO:0007669"/>
    <property type="project" value="UniProtKB-KW"/>
</dbReference>
<dbReference type="PANTHER" id="PTHR43433:SF5">
    <property type="entry name" value="AB HYDROLASE-1 DOMAIN-CONTAINING PROTEIN"/>
    <property type="match status" value="1"/>
</dbReference>
<keyword evidence="3" id="KW-0378">Hydrolase</keyword>
<feature type="transmembrane region" description="Helical" evidence="1">
    <location>
        <begin position="12"/>
        <end position="29"/>
    </location>
</feature>
<evidence type="ECO:0000256" key="1">
    <source>
        <dbReference type="SAM" id="Phobius"/>
    </source>
</evidence>
<dbReference type="Gene3D" id="3.40.50.1820">
    <property type="entry name" value="alpha/beta hydrolase"/>
    <property type="match status" value="1"/>
</dbReference>
<keyword evidence="4" id="KW-1185">Reference proteome</keyword>
<feature type="transmembrane region" description="Helical" evidence="1">
    <location>
        <begin position="159"/>
        <end position="180"/>
    </location>
</feature>
<reference evidence="3" key="1">
    <citation type="submission" date="2023-03" db="EMBL/GenBank/DDBJ databases">
        <title>Massive genome expansion in bonnet fungi (Mycena s.s.) driven by repeated elements and novel gene families across ecological guilds.</title>
        <authorList>
            <consortium name="Lawrence Berkeley National Laboratory"/>
            <person name="Harder C.B."/>
            <person name="Miyauchi S."/>
            <person name="Viragh M."/>
            <person name="Kuo A."/>
            <person name="Thoen E."/>
            <person name="Andreopoulos B."/>
            <person name="Lu D."/>
            <person name="Skrede I."/>
            <person name="Drula E."/>
            <person name="Henrissat B."/>
            <person name="Morin E."/>
            <person name="Kohler A."/>
            <person name="Barry K."/>
            <person name="LaButti K."/>
            <person name="Morin E."/>
            <person name="Salamov A."/>
            <person name="Lipzen A."/>
            <person name="Mereny Z."/>
            <person name="Hegedus B."/>
            <person name="Baldrian P."/>
            <person name="Stursova M."/>
            <person name="Weitz H."/>
            <person name="Taylor A."/>
            <person name="Grigoriev I.V."/>
            <person name="Nagy L.G."/>
            <person name="Martin F."/>
            <person name="Kauserud H."/>
        </authorList>
    </citation>
    <scope>NUCLEOTIDE SEQUENCE</scope>
    <source>
        <strain evidence="3">9144</strain>
    </source>
</reference>
<keyword evidence="1" id="KW-0472">Membrane</keyword>
<proteinExistence type="predicted"/>
<dbReference type="EMBL" id="JARJCW010000121">
    <property type="protein sequence ID" value="KAJ7192334.1"/>
    <property type="molecule type" value="Genomic_DNA"/>
</dbReference>
<name>A0AAD6UQ07_9AGAR</name>
<dbReference type="Proteomes" id="UP001219525">
    <property type="component" value="Unassembled WGS sequence"/>
</dbReference>
<evidence type="ECO:0000313" key="4">
    <source>
        <dbReference type="Proteomes" id="UP001219525"/>
    </source>
</evidence>
<dbReference type="PRINTS" id="PR00111">
    <property type="entry name" value="ABHYDROLASE"/>
</dbReference>
<dbReference type="SUPFAM" id="SSF53474">
    <property type="entry name" value="alpha/beta-Hydrolases"/>
    <property type="match status" value="1"/>
</dbReference>
<dbReference type="InterPro" id="IPR029058">
    <property type="entry name" value="AB_hydrolase_fold"/>
</dbReference>
<dbReference type="PANTHER" id="PTHR43433">
    <property type="entry name" value="HYDROLASE, ALPHA/BETA FOLD FAMILY PROTEIN"/>
    <property type="match status" value="1"/>
</dbReference>
<evidence type="ECO:0000313" key="3">
    <source>
        <dbReference type="EMBL" id="KAJ7192334.1"/>
    </source>
</evidence>
<dbReference type="Pfam" id="PF00561">
    <property type="entry name" value="Abhydrolase_1"/>
    <property type="match status" value="1"/>
</dbReference>
<keyword evidence="1" id="KW-0812">Transmembrane</keyword>
<dbReference type="InterPro" id="IPR000073">
    <property type="entry name" value="AB_hydrolase_1"/>
</dbReference>
<keyword evidence="1" id="KW-1133">Transmembrane helix</keyword>
<dbReference type="InterPro" id="IPR050471">
    <property type="entry name" value="AB_hydrolase"/>
</dbReference>
<protein>
    <submittedName>
        <fullName evidence="3">Alpha/Beta hydrolase protein</fullName>
    </submittedName>
</protein>
<evidence type="ECO:0000259" key="2">
    <source>
        <dbReference type="Pfam" id="PF00561"/>
    </source>
</evidence>
<dbReference type="AlphaFoldDB" id="A0AAD6UQ07"/>
<gene>
    <name evidence="3" type="ORF">GGX14DRAFT_701405</name>
</gene>
<organism evidence="3 4">
    <name type="scientific">Mycena pura</name>
    <dbReference type="NCBI Taxonomy" id="153505"/>
    <lineage>
        <taxon>Eukaryota</taxon>
        <taxon>Fungi</taxon>
        <taxon>Dikarya</taxon>
        <taxon>Basidiomycota</taxon>
        <taxon>Agaricomycotina</taxon>
        <taxon>Agaricomycetes</taxon>
        <taxon>Agaricomycetidae</taxon>
        <taxon>Agaricales</taxon>
        <taxon>Marasmiineae</taxon>
        <taxon>Mycenaceae</taxon>
        <taxon>Mycena</taxon>
    </lineage>
</organism>
<sequence>MTPPASRYLPYLPYVVPSILAAVYVLRRLSPVVALSRLPGPVDPGLASLPSDSRVRQVYPEDWTSGGAYVTLPMGRVRYWVVGPESGKKITLIHGLTTPAIVFSRLVPILVAAGYRVLLYDLYGRGYSDAPRAGAYDTALYVMQLALLLQHVRWEKTHVVGFSMGGAIAAAFVATFPALVERDVVLIASAGAREEPIPLTRFRHLPLMESVTMRQVLRAHASVRSESEAQTPAQEIVLLQATHLRGYRRAVMSSLHDGPIVNMRWAFESAAWQALRVLFIHVCPVLLLFCLLSLTRRTSKGMHDPVVPPANSPRLRAMLAAALRRGLPPGSEYVGPNTLAEVVEVQDARHDVPWTHADEVGHAMLRFLEAKD</sequence>